<name>A0AAE0U3M5_9PEZI</name>
<keyword evidence="3" id="KW-1185">Reference proteome</keyword>
<keyword evidence="1" id="KW-1133">Transmembrane helix</keyword>
<evidence type="ECO:0000256" key="1">
    <source>
        <dbReference type="SAM" id="Phobius"/>
    </source>
</evidence>
<accession>A0AAE0U3M5</accession>
<comment type="caution">
    <text evidence="2">The sequence shown here is derived from an EMBL/GenBank/DDBJ whole genome shotgun (WGS) entry which is preliminary data.</text>
</comment>
<feature type="transmembrane region" description="Helical" evidence="1">
    <location>
        <begin position="6"/>
        <end position="30"/>
    </location>
</feature>
<reference evidence="2" key="2">
    <citation type="submission" date="2023-06" db="EMBL/GenBank/DDBJ databases">
        <authorList>
            <consortium name="Lawrence Berkeley National Laboratory"/>
            <person name="Haridas S."/>
            <person name="Hensen N."/>
            <person name="Bonometti L."/>
            <person name="Westerberg I."/>
            <person name="Brannstrom I.O."/>
            <person name="Guillou S."/>
            <person name="Cros-Aarteil S."/>
            <person name="Calhoun S."/>
            <person name="Kuo A."/>
            <person name="Mondo S."/>
            <person name="Pangilinan J."/>
            <person name="Riley R."/>
            <person name="LaButti K."/>
            <person name="Andreopoulos B."/>
            <person name="Lipzen A."/>
            <person name="Chen C."/>
            <person name="Yanf M."/>
            <person name="Daum C."/>
            <person name="Ng V."/>
            <person name="Clum A."/>
            <person name="Steindorff A."/>
            <person name="Ohm R."/>
            <person name="Martin F."/>
            <person name="Silar P."/>
            <person name="Natvig D."/>
            <person name="Lalanne C."/>
            <person name="Gautier V."/>
            <person name="Ament-velasquez S.L."/>
            <person name="Kruys A."/>
            <person name="Hutchinson M.I."/>
            <person name="Powell A.J."/>
            <person name="Barry K."/>
            <person name="Miller A.N."/>
            <person name="Grigoriev I.V."/>
            <person name="Debuchy R."/>
            <person name="Gladieux P."/>
            <person name="Thoren M.H."/>
            <person name="Johannesson H."/>
        </authorList>
    </citation>
    <scope>NUCLEOTIDE SEQUENCE</scope>
    <source>
        <strain evidence="2">CBS 232.78</strain>
    </source>
</reference>
<protein>
    <submittedName>
        <fullName evidence="2">Uncharacterized protein</fullName>
    </submittedName>
</protein>
<evidence type="ECO:0000313" key="2">
    <source>
        <dbReference type="EMBL" id="KAK3389662.1"/>
    </source>
</evidence>
<dbReference type="Proteomes" id="UP001285441">
    <property type="component" value="Unassembled WGS sequence"/>
</dbReference>
<organism evidence="2 3">
    <name type="scientific">Podospora didyma</name>
    <dbReference type="NCBI Taxonomy" id="330526"/>
    <lineage>
        <taxon>Eukaryota</taxon>
        <taxon>Fungi</taxon>
        <taxon>Dikarya</taxon>
        <taxon>Ascomycota</taxon>
        <taxon>Pezizomycotina</taxon>
        <taxon>Sordariomycetes</taxon>
        <taxon>Sordariomycetidae</taxon>
        <taxon>Sordariales</taxon>
        <taxon>Podosporaceae</taxon>
        <taxon>Podospora</taxon>
    </lineage>
</organism>
<dbReference type="AlphaFoldDB" id="A0AAE0U3M5"/>
<sequence length="211" mass="22522">MAAEVVAIIGTVAGVGKVLLDVSTAINLFAGISKEVRAIKGKVETLERVHKSFQAALESEKINSTGATVSGCYTSTQQLYASVAFASSNTPKLPGAARDFSCIGIRWIRNCADSYKKRGLGRACGGNSVSVCEETPEGKMLKEEKKLCVLEIVPAPGPWGPRLRQADTGKTAQPLVVVRLFSFVAFILMAVFFAVNTYYSFKTSGSSSLGW</sequence>
<feature type="transmembrane region" description="Helical" evidence="1">
    <location>
        <begin position="180"/>
        <end position="201"/>
    </location>
</feature>
<gene>
    <name evidence="2" type="ORF">B0H63DRAFT_537669</name>
</gene>
<proteinExistence type="predicted"/>
<keyword evidence="1" id="KW-0472">Membrane</keyword>
<reference evidence="2" key="1">
    <citation type="journal article" date="2023" name="Mol. Phylogenet. Evol.">
        <title>Genome-scale phylogeny and comparative genomics of the fungal order Sordariales.</title>
        <authorList>
            <person name="Hensen N."/>
            <person name="Bonometti L."/>
            <person name="Westerberg I."/>
            <person name="Brannstrom I.O."/>
            <person name="Guillou S."/>
            <person name="Cros-Aarteil S."/>
            <person name="Calhoun S."/>
            <person name="Haridas S."/>
            <person name="Kuo A."/>
            <person name="Mondo S."/>
            <person name="Pangilinan J."/>
            <person name="Riley R."/>
            <person name="LaButti K."/>
            <person name="Andreopoulos B."/>
            <person name="Lipzen A."/>
            <person name="Chen C."/>
            <person name="Yan M."/>
            <person name="Daum C."/>
            <person name="Ng V."/>
            <person name="Clum A."/>
            <person name="Steindorff A."/>
            <person name="Ohm R.A."/>
            <person name="Martin F."/>
            <person name="Silar P."/>
            <person name="Natvig D.O."/>
            <person name="Lalanne C."/>
            <person name="Gautier V."/>
            <person name="Ament-Velasquez S.L."/>
            <person name="Kruys A."/>
            <person name="Hutchinson M.I."/>
            <person name="Powell A.J."/>
            <person name="Barry K."/>
            <person name="Miller A.N."/>
            <person name="Grigoriev I.V."/>
            <person name="Debuchy R."/>
            <person name="Gladieux P."/>
            <person name="Hiltunen Thoren M."/>
            <person name="Johannesson H."/>
        </authorList>
    </citation>
    <scope>NUCLEOTIDE SEQUENCE</scope>
    <source>
        <strain evidence="2">CBS 232.78</strain>
    </source>
</reference>
<evidence type="ECO:0000313" key="3">
    <source>
        <dbReference type="Proteomes" id="UP001285441"/>
    </source>
</evidence>
<dbReference type="EMBL" id="JAULSW010000002">
    <property type="protein sequence ID" value="KAK3389662.1"/>
    <property type="molecule type" value="Genomic_DNA"/>
</dbReference>
<keyword evidence="1" id="KW-0812">Transmembrane</keyword>